<dbReference type="AlphaFoldDB" id="A0A4Y9Y058"/>
<gene>
    <name evidence="2" type="ORF">EVG20_g9787</name>
</gene>
<comment type="caution">
    <text evidence="2">The sequence shown here is derived from an EMBL/GenBank/DDBJ whole genome shotgun (WGS) entry which is preliminary data.</text>
</comment>
<evidence type="ECO:0000313" key="2">
    <source>
        <dbReference type="EMBL" id="TFY54249.1"/>
    </source>
</evidence>
<accession>A0A4Y9Y058</accession>
<dbReference type="EMBL" id="SEOQ01001049">
    <property type="protein sequence ID" value="TFY54249.1"/>
    <property type="molecule type" value="Genomic_DNA"/>
</dbReference>
<reference evidence="2 3" key="1">
    <citation type="submission" date="2019-02" db="EMBL/GenBank/DDBJ databases">
        <title>Genome sequencing of the rare red list fungi Dentipellis fragilis.</title>
        <authorList>
            <person name="Buettner E."/>
            <person name="Kellner H."/>
        </authorList>
    </citation>
    <scope>NUCLEOTIDE SEQUENCE [LARGE SCALE GENOMIC DNA]</scope>
    <source>
        <strain evidence="2 3">DSM 105465</strain>
    </source>
</reference>
<feature type="compositionally biased region" description="Polar residues" evidence="1">
    <location>
        <begin position="205"/>
        <end position="218"/>
    </location>
</feature>
<proteinExistence type="predicted"/>
<name>A0A4Y9Y058_9AGAM</name>
<sequence length="224" mass="24978">MFLSQFESASIILHSMLTETSSCASGKSAARHLLPFLPASLEVFLKILASNEVYSALHVCFVLRWTDIVVIGMQVLQLSLSCIVAHSTHVHSYVPVISCRSRCYQHIVQVHAARRNPPSTALSSFSASAARLSLHIVRASHVIAVDVDDDNDDDDECTPAHIDPAMSTLYHRRRLSCSTRMPTYTPILDHTMPSNTSRRRRIVPTKTTSRRQGQTQSPRADRSR</sequence>
<keyword evidence="3" id="KW-1185">Reference proteome</keyword>
<protein>
    <submittedName>
        <fullName evidence="2">Uncharacterized protein</fullName>
    </submittedName>
</protein>
<organism evidence="2 3">
    <name type="scientific">Dentipellis fragilis</name>
    <dbReference type="NCBI Taxonomy" id="205917"/>
    <lineage>
        <taxon>Eukaryota</taxon>
        <taxon>Fungi</taxon>
        <taxon>Dikarya</taxon>
        <taxon>Basidiomycota</taxon>
        <taxon>Agaricomycotina</taxon>
        <taxon>Agaricomycetes</taxon>
        <taxon>Russulales</taxon>
        <taxon>Hericiaceae</taxon>
        <taxon>Dentipellis</taxon>
    </lineage>
</organism>
<evidence type="ECO:0000313" key="3">
    <source>
        <dbReference type="Proteomes" id="UP000298327"/>
    </source>
</evidence>
<evidence type="ECO:0000256" key="1">
    <source>
        <dbReference type="SAM" id="MobiDB-lite"/>
    </source>
</evidence>
<feature type="region of interest" description="Disordered" evidence="1">
    <location>
        <begin position="189"/>
        <end position="224"/>
    </location>
</feature>
<dbReference type="Proteomes" id="UP000298327">
    <property type="component" value="Unassembled WGS sequence"/>
</dbReference>